<dbReference type="GO" id="GO:0005886">
    <property type="term" value="C:plasma membrane"/>
    <property type="evidence" value="ECO:0007669"/>
    <property type="project" value="UniProtKB-SubCell"/>
</dbReference>
<dbReference type="AlphaFoldDB" id="A0AAE3XL22"/>
<dbReference type="Gene3D" id="3.40.190.10">
    <property type="entry name" value="Periplasmic binding protein-like II"/>
    <property type="match status" value="1"/>
</dbReference>
<dbReference type="PROSITE" id="PS51257">
    <property type="entry name" value="PROKAR_LIPOPROTEIN"/>
    <property type="match status" value="1"/>
</dbReference>
<dbReference type="RefSeq" id="WP_309937357.1">
    <property type="nucleotide sequence ID" value="NZ_AP025305.1"/>
</dbReference>
<gene>
    <name evidence="8" type="ORF">HNQ88_000861</name>
</gene>
<feature type="domain" description="ABC-2 type transporter transmembrane" evidence="7">
    <location>
        <begin position="19"/>
        <end position="400"/>
    </location>
</feature>
<feature type="transmembrane region" description="Helical" evidence="6">
    <location>
        <begin position="295"/>
        <end position="318"/>
    </location>
</feature>
<reference evidence="8" key="1">
    <citation type="submission" date="2023-07" db="EMBL/GenBank/DDBJ databases">
        <title>Genomic Encyclopedia of Type Strains, Phase IV (KMG-IV): sequencing the most valuable type-strain genomes for metagenomic binning, comparative biology and taxonomic classification.</title>
        <authorList>
            <person name="Goeker M."/>
        </authorList>
    </citation>
    <scope>NUCLEOTIDE SEQUENCE</scope>
    <source>
        <strain evidence="8">DSM 26174</strain>
    </source>
</reference>
<evidence type="ECO:0000256" key="5">
    <source>
        <dbReference type="ARBA" id="ARBA00023136"/>
    </source>
</evidence>
<keyword evidence="9" id="KW-1185">Reference proteome</keyword>
<dbReference type="SUPFAM" id="SSF53850">
    <property type="entry name" value="Periplasmic binding protein-like II"/>
    <property type="match status" value="1"/>
</dbReference>
<comment type="caution">
    <text evidence="8">The sequence shown here is derived from an EMBL/GenBank/DDBJ whole genome shotgun (WGS) entry which is preliminary data.</text>
</comment>
<name>A0AAE3XL22_9BACT</name>
<feature type="transmembrane region" description="Helical" evidence="6">
    <location>
        <begin position="356"/>
        <end position="373"/>
    </location>
</feature>
<evidence type="ECO:0000313" key="8">
    <source>
        <dbReference type="EMBL" id="MDR6237885.1"/>
    </source>
</evidence>
<dbReference type="Pfam" id="PF12698">
    <property type="entry name" value="ABC2_membrane_3"/>
    <property type="match status" value="1"/>
</dbReference>
<evidence type="ECO:0000256" key="3">
    <source>
        <dbReference type="ARBA" id="ARBA00022692"/>
    </source>
</evidence>
<dbReference type="InterPro" id="IPR013525">
    <property type="entry name" value="ABC2_TM"/>
</dbReference>
<dbReference type="InterPro" id="IPR051449">
    <property type="entry name" value="ABC-2_transporter_component"/>
</dbReference>
<evidence type="ECO:0000259" key="7">
    <source>
        <dbReference type="Pfam" id="PF12698"/>
    </source>
</evidence>
<protein>
    <submittedName>
        <fullName evidence="8">ABC-2 type transport system permease protein</fullName>
    </submittedName>
</protein>
<dbReference type="PANTHER" id="PTHR30294">
    <property type="entry name" value="MEMBRANE COMPONENT OF ABC TRANSPORTER YHHJ-RELATED"/>
    <property type="match status" value="1"/>
</dbReference>
<evidence type="ECO:0000256" key="1">
    <source>
        <dbReference type="ARBA" id="ARBA00004651"/>
    </source>
</evidence>
<evidence type="ECO:0000256" key="4">
    <source>
        <dbReference type="ARBA" id="ARBA00022989"/>
    </source>
</evidence>
<keyword evidence="2" id="KW-1003">Cell membrane</keyword>
<dbReference type="PANTHER" id="PTHR30294:SF29">
    <property type="entry name" value="MULTIDRUG ABC TRANSPORTER PERMEASE YBHS-RELATED"/>
    <property type="match status" value="1"/>
</dbReference>
<feature type="transmembrane region" description="Helical" evidence="6">
    <location>
        <begin position="330"/>
        <end position="349"/>
    </location>
</feature>
<accession>A0AAE3XL22</accession>
<feature type="transmembrane region" description="Helical" evidence="6">
    <location>
        <begin position="385"/>
        <end position="406"/>
    </location>
</feature>
<organism evidence="8 9">
    <name type="scientific">Aureibacter tunicatorum</name>
    <dbReference type="NCBI Taxonomy" id="866807"/>
    <lineage>
        <taxon>Bacteria</taxon>
        <taxon>Pseudomonadati</taxon>
        <taxon>Bacteroidota</taxon>
        <taxon>Cytophagia</taxon>
        <taxon>Cytophagales</taxon>
        <taxon>Persicobacteraceae</taxon>
        <taxon>Aureibacter</taxon>
    </lineage>
</organism>
<evidence type="ECO:0000313" key="9">
    <source>
        <dbReference type="Proteomes" id="UP001185092"/>
    </source>
</evidence>
<comment type="subcellular location">
    <subcellularLocation>
        <location evidence="1">Cell membrane</location>
        <topology evidence="1">Multi-pass membrane protein</topology>
    </subcellularLocation>
</comment>
<evidence type="ECO:0000256" key="6">
    <source>
        <dbReference type="SAM" id="Phobius"/>
    </source>
</evidence>
<feature type="transmembrane region" description="Helical" evidence="6">
    <location>
        <begin position="172"/>
        <end position="191"/>
    </location>
</feature>
<proteinExistence type="predicted"/>
<keyword evidence="4 6" id="KW-1133">Transmembrane helix</keyword>
<feature type="transmembrane region" description="Helical" evidence="6">
    <location>
        <begin position="21"/>
        <end position="42"/>
    </location>
</feature>
<evidence type="ECO:0000256" key="2">
    <source>
        <dbReference type="ARBA" id="ARBA00022475"/>
    </source>
</evidence>
<dbReference type="GO" id="GO:0140359">
    <property type="term" value="F:ABC-type transporter activity"/>
    <property type="evidence" value="ECO:0007669"/>
    <property type="project" value="InterPro"/>
</dbReference>
<keyword evidence="3 6" id="KW-0812">Transmembrane</keyword>
<dbReference type="EMBL" id="JAVDQD010000001">
    <property type="protein sequence ID" value="MDR6237885.1"/>
    <property type="molecule type" value="Genomic_DNA"/>
</dbReference>
<dbReference type="Proteomes" id="UP001185092">
    <property type="component" value="Unassembled WGS sequence"/>
</dbReference>
<feature type="transmembrane region" description="Helical" evidence="6">
    <location>
        <begin position="238"/>
        <end position="258"/>
    </location>
</feature>
<sequence>MSKIWLIIQREYLTRVRKKSFIIMTFLGPLLFACLWLLPFWLATEGGEQKTIEVLDESEMFIGKFQNNDEVKFVYIDGSLDSAKMTYKSSGFDGLLYIPRLDVNNPEGINFFSKNSPSLSVLSSIEEKIERVIENYRLKSLGIDKAEIEALAPHISIHTVSLTDEGEQENNAIVASAVGYIFSFMIYMFIFMYGSQVMRGVIEEKTNRIVEVIISSVKPFQLMMGKILGVAAVVLTQLVLWTALSTVAIQIISTMLGVQETAQQISMEQAGDISSLSGDMGEIYKAIMQLSFAKIIGSFIFFFLGGYLLYASLFAAIGSAVDSDTDSQQFMLPITIPLIFALISLSGVIRDPDSDFAFWMSIIPFTSPIVMVMRVPFGVDTWELLLSMALLVIGFIWTTYIAGRIYRIGILMHGSKVNYQTLVKWFKTKN</sequence>
<keyword evidence="5 6" id="KW-0472">Membrane</keyword>